<evidence type="ECO:0000256" key="4">
    <source>
        <dbReference type="ARBA" id="ARBA00022448"/>
    </source>
</evidence>
<keyword evidence="4" id="KW-0813">Transport</keyword>
<organism evidence="9 10">
    <name type="scientific">Phtheirospermum japonicum</name>
    <dbReference type="NCBI Taxonomy" id="374723"/>
    <lineage>
        <taxon>Eukaryota</taxon>
        <taxon>Viridiplantae</taxon>
        <taxon>Streptophyta</taxon>
        <taxon>Embryophyta</taxon>
        <taxon>Tracheophyta</taxon>
        <taxon>Spermatophyta</taxon>
        <taxon>Magnoliopsida</taxon>
        <taxon>eudicotyledons</taxon>
        <taxon>Gunneridae</taxon>
        <taxon>Pentapetalae</taxon>
        <taxon>asterids</taxon>
        <taxon>lamiids</taxon>
        <taxon>Lamiales</taxon>
        <taxon>Orobanchaceae</taxon>
        <taxon>Orobanchaceae incertae sedis</taxon>
        <taxon>Phtheirospermum</taxon>
    </lineage>
</organism>
<feature type="region of interest" description="Disordered" evidence="8">
    <location>
        <begin position="1"/>
        <end position="76"/>
    </location>
</feature>
<comment type="subcellular location">
    <subcellularLocation>
        <location evidence="2">Cell membrane</location>
    </subcellularLocation>
</comment>
<dbReference type="PANTHER" id="PTHR33541:SF31">
    <property type="entry name" value="PROTEIN BIG GRAIN 1-LIKE A"/>
    <property type="match status" value="1"/>
</dbReference>
<comment type="similarity">
    <text evidence="3">Belongs to the BIG GRAIN 1 (BG1) plant protein family.</text>
</comment>
<evidence type="ECO:0000256" key="3">
    <source>
        <dbReference type="ARBA" id="ARBA00010067"/>
    </source>
</evidence>
<keyword evidence="10" id="KW-1185">Reference proteome</keyword>
<dbReference type="GO" id="GO:0009734">
    <property type="term" value="P:auxin-activated signaling pathway"/>
    <property type="evidence" value="ECO:0007669"/>
    <property type="project" value="UniProtKB-KW"/>
</dbReference>
<dbReference type="AlphaFoldDB" id="A0A830B1Z9"/>
<dbReference type="GO" id="GO:0005886">
    <property type="term" value="C:plasma membrane"/>
    <property type="evidence" value="ECO:0007669"/>
    <property type="project" value="UniProtKB-SubCell"/>
</dbReference>
<comment type="caution">
    <text evidence="9">The sequence shown here is derived from an EMBL/GenBank/DDBJ whole genome shotgun (WGS) entry which is preliminary data.</text>
</comment>
<evidence type="ECO:0000256" key="1">
    <source>
        <dbReference type="ARBA" id="ARBA00002281"/>
    </source>
</evidence>
<gene>
    <name evidence="9" type="ORF">PHJA_000092700</name>
</gene>
<evidence type="ECO:0000256" key="5">
    <source>
        <dbReference type="ARBA" id="ARBA00022475"/>
    </source>
</evidence>
<keyword evidence="7" id="KW-0927">Auxin signaling pathway</keyword>
<accession>A0A830B1Z9</accession>
<proteinExistence type="inferred from homology"/>
<dbReference type="EMBL" id="BMAC01000009">
    <property type="protein sequence ID" value="GFP79492.1"/>
    <property type="molecule type" value="Genomic_DNA"/>
</dbReference>
<evidence type="ECO:0008006" key="11">
    <source>
        <dbReference type="Google" id="ProtNLM"/>
    </source>
</evidence>
<name>A0A830B1Z9_9LAMI</name>
<evidence type="ECO:0000313" key="10">
    <source>
        <dbReference type="Proteomes" id="UP000653305"/>
    </source>
</evidence>
<evidence type="ECO:0000256" key="6">
    <source>
        <dbReference type="ARBA" id="ARBA00023136"/>
    </source>
</evidence>
<evidence type="ECO:0000256" key="8">
    <source>
        <dbReference type="SAM" id="MobiDB-lite"/>
    </source>
</evidence>
<evidence type="ECO:0000313" key="9">
    <source>
        <dbReference type="EMBL" id="GFP79492.1"/>
    </source>
</evidence>
<feature type="compositionally biased region" description="Polar residues" evidence="8">
    <location>
        <begin position="8"/>
        <end position="18"/>
    </location>
</feature>
<feature type="compositionally biased region" description="Low complexity" evidence="8">
    <location>
        <begin position="146"/>
        <end position="161"/>
    </location>
</feature>
<dbReference type="Proteomes" id="UP000653305">
    <property type="component" value="Unassembled WGS sequence"/>
</dbReference>
<evidence type="ECO:0000256" key="7">
    <source>
        <dbReference type="ARBA" id="ARBA00023294"/>
    </source>
</evidence>
<reference evidence="9" key="1">
    <citation type="submission" date="2020-07" db="EMBL/GenBank/DDBJ databases">
        <title>Ethylene signaling mediates host invasion by parasitic plants.</title>
        <authorList>
            <person name="Yoshida S."/>
        </authorList>
    </citation>
    <scope>NUCLEOTIDE SEQUENCE</scope>
    <source>
        <strain evidence="9">Okayama</strain>
    </source>
</reference>
<sequence>MIEEWIDNYSSATTTSTPRHLPSNSGSSTDSSAFSSSTETESSVSKSTPRPKNGKFASTKSRAQKIYGDLKKVKEPISPGGKIANFLNSIFSPRNLKASQAGPEEWGGPVIKSRSVNGKSVNVTKMSSVIKSRSLNDTKTTRSCLSRNQFSRGSSSNNNSNKSKRSVRFCPEINDFDDMSCASSDLFELENIGRAGVGSYEEDQLPVYGSTSFKMNTKVIW</sequence>
<keyword evidence="5" id="KW-1003">Cell membrane</keyword>
<dbReference type="OrthoDB" id="680041at2759"/>
<feature type="region of interest" description="Disordered" evidence="8">
    <location>
        <begin position="133"/>
        <end position="164"/>
    </location>
</feature>
<comment type="function">
    <text evidence="1">Involved in auxin transport. Regulator of the auxin signaling pathway.</text>
</comment>
<dbReference type="InterPro" id="IPR039621">
    <property type="entry name" value="BG1-like"/>
</dbReference>
<dbReference type="PANTHER" id="PTHR33541">
    <property type="entry name" value="PROTEIN BIG GRAIN 1-LIKE A-RELATED"/>
    <property type="match status" value="1"/>
</dbReference>
<protein>
    <recommendedName>
        <fullName evidence="11">Protein BIG GRAIN 1-like B</fullName>
    </recommendedName>
</protein>
<feature type="compositionally biased region" description="Low complexity" evidence="8">
    <location>
        <begin position="23"/>
        <end position="48"/>
    </location>
</feature>
<keyword evidence="6" id="KW-0472">Membrane</keyword>
<evidence type="ECO:0000256" key="2">
    <source>
        <dbReference type="ARBA" id="ARBA00004236"/>
    </source>
</evidence>